<keyword evidence="5 8" id="KW-0732">Signal</keyword>
<evidence type="ECO:0000313" key="10">
    <source>
        <dbReference type="EMBL" id="MBD8526686.1"/>
    </source>
</evidence>
<feature type="signal peptide" evidence="8">
    <location>
        <begin position="1"/>
        <end position="30"/>
    </location>
</feature>
<organism evidence="10 11">
    <name type="scientific">Pseudomarimonas arenosa</name>
    <dbReference type="NCBI Taxonomy" id="2774145"/>
    <lineage>
        <taxon>Bacteria</taxon>
        <taxon>Pseudomonadati</taxon>
        <taxon>Pseudomonadota</taxon>
        <taxon>Gammaproteobacteria</taxon>
        <taxon>Lysobacterales</taxon>
        <taxon>Lysobacteraceae</taxon>
        <taxon>Pseudomarimonas</taxon>
    </lineage>
</organism>
<name>A0AAW3ZQZ0_9GAMM</name>
<reference evidence="10 11" key="1">
    <citation type="submission" date="2020-09" db="EMBL/GenBank/DDBJ databases">
        <title>Pseudoxanthomonas sp. CAU 1598 isolated from sand of Yaerae Beach.</title>
        <authorList>
            <person name="Kim W."/>
        </authorList>
    </citation>
    <scope>NUCLEOTIDE SEQUENCE [LARGE SCALE GENOMIC DNA]</scope>
    <source>
        <strain evidence="10 11">CAU 1598</strain>
    </source>
</reference>
<comment type="caution">
    <text evidence="10">The sequence shown here is derived from an EMBL/GenBank/DDBJ whole genome shotgun (WGS) entry which is preliminary data.</text>
</comment>
<evidence type="ECO:0000256" key="3">
    <source>
        <dbReference type="ARBA" id="ARBA00013279"/>
    </source>
</evidence>
<dbReference type="InterPro" id="IPR029058">
    <property type="entry name" value="AB_hydrolase_fold"/>
</dbReference>
<dbReference type="Proteomes" id="UP000613768">
    <property type="component" value="Unassembled WGS sequence"/>
</dbReference>
<dbReference type="InterPro" id="IPR056304">
    <property type="entry name" value="Lip-like_C"/>
</dbReference>
<comment type="catalytic activity">
    <reaction evidence="1">
        <text>a triacylglycerol + H2O = a diacylglycerol + a fatty acid + H(+)</text>
        <dbReference type="Rhea" id="RHEA:12044"/>
        <dbReference type="ChEBI" id="CHEBI:15377"/>
        <dbReference type="ChEBI" id="CHEBI:15378"/>
        <dbReference type="ChEBI" id="CHEBI:17855"/>
        <dbReference type="ChEBI" id="CHEBI:18035"/>
        <dbReference type="ChEBI" id="CHEBI:28868"/>
        <dbReference type="EC" id="3.1.1.3"/>
    </reaction>
</comment>
<dbReference type="AlphaFoldDB" id="A0AAW3ZQZ0"/>
<dbReference type="PANTHER" id="PTHR34043">
    <property type="entry name" value="ALPHA/BETA-HYDROLASES SUPERFAMILY PROTEIN"/>
    <property type="match status" value="1"/>
</dbReference>
<dbReference type="GO" id="GO:0005576">
    <property type="term" value="C:extracellular region"/>
    <property type="evidence" value="ECO:0007669"/>
    <property type="project" value="UniProtKB-SubCell"/>
</dbReference>
<dbReference type="RefSeq" id="WP_192030108.1">
    <property type="nucleotide sequence ID" value="NZ_JACYTR010000028.1"/>
</dbReference>
<protein>
    <recommendedName>
        <fullName evidence="3">triacylglycerol lipase</fullName>
        <ecNumber evidence="3">3.1.1.3</ecNumber>
    </recommendedName>
</protein>
<dbReference type="EMBL" id="JACYTR010000028">
    <property type="protein sequence ID" value="MBD8526686.1"/>
    <property type="molecule type" value="Genomic_DNA"/>
</dbReference>
<feature type="domain" description="Lipase-like C-terminal" evidence="9">
    <location>
        <begin position="144"/>
        <end position="430"/>
    </location>
</feature>
<evidence type="ECO:0000256" key="4">
    <source>
        <dbReference type="ARBA" id="ARBA00022525"/>
    </source>
</evidence>
<evidence type="ECO:0000256" key="8">
    <source>
        <dbReference type="SAM" id="SignalP"/>
    </source>
</evidence>
<keyword evidence="4" id="KW-0964">Secreted</keyword>
<evidence type="ECO:0000256" key="2">
    <source>
        <dbReference type="ARBA" id="ARBA00004613"/>
    </source>
</evidence>
<keyword evidence="11" id="KW-1185">Reference proteome</keyword>
<evidence type="ECO:0000256" key="1">
    <source>
        <dbReference type="ARBA" id="ARBA00001024"/>
    </source>
</evidence>
<dbReference type="SUPFAM" id="SSF53474">
    <property type="entry name" value="alpha/beta-Hydrolases"/>
    <property type="match status" value="1"/>
</dbReference>
<dbReference type="EC" id="3.1.1.3" evidence="3"/>
<evidence type="ECO:0000259" key="9">
    <source>
        <dbReference type="Pfam" id="PF24708"/>
    </source>
</evidence>
<dbReference type="GO" id="GO:0006629">
    <property type="term" value="P:lipid metabolic process"/>
    <property type="evidence" value="ECO:0007669"/>
    <property type="project" value="UniProtKB-KW"/>
</dbReference>
<evidence type="ECO:0000256" key="5">
    <source>
        <dbReference type="ARBA" id="ARBA00022729"/>
    </source>
</evidence>
<proteinExistence type="predicted"/>
<evidence type="ECO:0000313" key="11">
    <source>
        <dbReference type="Proteomes" id="UP000613768"/>
    </source>
</evidence>
<keyword evidence="7" id="KW-0443">Lipid metabolism</keyword>
<dbReference type="Gene3D" id="3.40.50.1820">
    <property type="entry name" value="alpha/beta hydrolase"/>
    <property type="match status" value="1"/>
</dbReference>
<comment type="subcellular location">
    <subcellularLocation>
        <location evidence="2">Secreted</location>
    </subcellularLocation>
</comment>
<gene>
    <name evidence="10" type="ORF">IFO71_13160</name>
</gene>
<keyword evidence="6" id="KW-0378">Hydrolase</keyword>
<dbReference type="PANTHER" id="PTHR34043:SF3">
    <property type="entry name" value="ALPHA_BETA-HYDROLASES SUPERFAMILY PROTEIN"/>
    <property type="match status" value="1"/>
</dbReference>
<evidence type="ECO:0000256" key="6">
    <source>
        <dbReference type="ARBA" id="ARBA00022801"/>
    </source>
</evidence>
<dbReference type="GO" id="GO:0004806">
    <property type="term" value="F:triacylglycerol lipase activity"/>
    <property type="evidence" value="ECO:0007669"/>
    <property type="project" value="UniProtKB-EC"/>
</dbReference>
<feature type="chain" id="PRO_5043374665" description="triacylglycerol lipase" evidence="8">
    <location>
        <begin position="31"/>
        <end position="455"/>
    </location>
</feature>
<feature type="domain" description="Lipase-like C-terminal" evidence="9">
    <location>
        <begin position="32"/>
        <end position="119"/>
    </location>
</feature>
<sequence length="455" mass="50876">MNLSFRLSKYCLIAVVLGLAMVAKPQTAQAQNKPVVVFVHGFLGFCRDEALGYKYWGGLDDLQQQLNTQYGDVEVKTVCVGPVSSSYDRAIELFWKIKGGCIDYGAAHAAQAGHQRHFKNSTEARNTASARQCPRADAAEIKNRAVYPAWDASRPVHIIAHSQGGQTARMLAQLLADNGRNPEGDSGLFAPHNTSAAWIRSITTISTPNDGTTLADAIVDFAPFAQTLVADIALLAGASPDLSSMVYDFKLDQWDIAQRRANEPFHDYAERVLNNSRRLFSDRGVRDLSPFTLSPDGAMRENSWVRDQPGIYYFSWSTRSSYASWITGWHYPRWDANPLIGTFCSPLFMGNFTRSRAPSIDSSWWDSDCVVPTRSHRAPTLQIARSAAIGTAPTHRAVQIRDLRYGGTPRAGQWNWLGMMEGYDHLDIVGWTLFWSPNDKLSWYRRHIERLKALP</sequence>
<dbReference type="Pfam" id="PF24708">
    <property type="entry name" value="Lip_C"/>
    <property type="match status" value="2"/>
</dbReference>
<accession>A0AAW3ZQZ0</accession>
<evidence type="ECO:0000256" key="7">
    <source>
        <dbReference type="ARBA" id="ARBA00023098"/>
    </source>
</evidence>